<keyword evidence="2" id="KW-1185">Reference proteome</keyword>
<sequence length="194" mass="21547">MTSNGAGFQPVERTRVELYPAGVQPDRWQPGDFLLTRGDSVTAALIRFGQRLRIHGEDRRYTCWNHAALVVGADGLLVEALGAGVQVSPASKYHGRAYHLVRIRADEQDRREVAEFGQWAVQQHCRYGFATIASVALTLLTGAKFSFFIEGQLICSGLVARAQERTGVLFSRDPAHMSPADLAKYYRVEEALVR</sequence>
<dbReference type="Proteomes" id="UP001219605">
    <property type="component" value="Chromosome"/>
</dbReference>
<proteinExistence type="predicted"/>
<reference evidence="1 2" key="1">
    <citation type="submission" date="2023-02" db="EMBL/GenBank/DDBJ databases">
        <authorList>
            <person name="Mo P."/>
        </authorList>
    </citation>
    <scope>NUCLEOTIDE SEQUENCE [LARGE SCALE GENOMIC DNA]</scope>
    <source>
        <strain evidence="1 2">HUAS 3</strain>
    </source>
</reference>
<accession>A0ABY7ZPA0</accession>
<organism evidence="1 2">
    <name type="scientific">Micromonospora cathayae</name>
    <dbReference type="NCBI Taxonomy" id="3028804"/>
    <lineage>
        <taxon>Bacteria</taxon>
        <taxon>Bacillati</taxon>
        <taxon>Actinomycetota</taxon>
        <taxon>Actinomycetes</taxon>
        <taxon>Micromonosporales</taxon>
        <taxon>Micromonosporaceae</taxon>
        <taxon>Micromonospora</taxon>
    </lineage>
</organism>
<dbReference type="Gene3D" id="3.90.1720.10">
    <property type="entry name" value="endopeptidase domain like (from Nostoc punctiforme)"/>
    <property type="match status" value="1"/>
</dbReference>
<dbReference type="InterPro" id="IPR038765">
    <property type="entry name" value="Papain-like_cys_pep_sf"/>
</dbReference>
<evidence type="ECO:0000313" key="1">
    <source>
        <dbReference type="EMBL" id="WDZ83774.1"/>
    </source>
</evidence>
<protein>
    <recommendedName>
        <fullName evidence="3">Permuted papain-like amidase enzyme, YaeF/YiiX, C92 family</fullName>
    </recommendedName>
</protein>
<name>A0ABY7ZPA0_9ACTN</name>
<dbReference type="RefSeq" id="WP_275030332.1">
    <property type="nucleotide sequence ID" value="NZ_CP118615.1"/>
</dbReference>
<dbReference type="SUPFAM" id="SSF54001">
    <property type="entry name" value="Cysteine proteinases"/>
    <property type="match status" value="1"/>
</dbReference>
<dbReference type="EMBL" id="CP118615">
    <property type="protein sequence ID" value="WDZ83774.1"/>
    <property type="molecule type" value="Genomic_DNA"/>
</dbReference>
<gene>
    <name evidence="1" type="ORF">PVK37_25425</name>
</gene>
<evidence type="ECO:0008006" key="3">
    <source>
        <dbReference type="Google" id="ProtNLM"/>
    </source>
</evidence>
<evidence type="ECO:0000313" key="2">
    <source>
        <dbReference type="Proteomes" id="UP001219605"/>
    </source>
</evidence>